<dbReference type="Proteomes" id="UP000322983">
    <property type="component" value="Chromosome"/>
</dbReference>
<dbReference type="KEGG" id="step:IC006_1305"/>
<accession>A0A510E2P3</accession>
<dbReference type="RefSeq" id="WP_054845652.1">
    <property type="nucleotide sequence ID" value="NZ_AP018929.1"/>
</dbReference>
<reference evidence="2 3" key="2">
    <citation type="journal article" date="2020" name="Int. J. Syst. Evol. Microbiol.">
        <title>Sulfuracidifex tepidarius gen. nov., sp. nov. and transfer of Sulfolobus metallicus Huber and Stetter 1992 to the genus Sulfuracidifex as Sulfuracidifex metallicus comb. nov.</title>
        <authorList>
            <person name="Itoh T."/>
            <person name="Miura T."/>
            <person name="Sakai H.D."/>
            <person name="Kato S."/>
            <person name="Ohkuma M."/>
            <person name="Takashina T."/>
        </authorList>
    </citation>
    <scope>NUCLEOTIDE SEQUENCE</scope>
    <source>
        <strain evidence="1 3">IC-006</strain>
        <strain evidence="2">IC-007</strain>
    </source>
</reference>
<proteinExistence type="predicted"/>
<keyword evidence="3" id="KW-1185">Reference proteome</keyword>
<gene>
    <name evidence="1" type="ORF">IC006_1305</name>
    <name evidence="2" type="ORF">IC007_1280</name>
</gene>
<reference evidence="4" key="1">
    <citation type="submission" date="2018-09" db="EMBL/GenBank/DDBJ databases">
        <title>Complete Genome Sequencing of Sulfolobus sp. JCM 16834.</title>
        <authorList>
            <person name="Kato S."/>
            <person name="Itoh T."/>
            <person name="Ohkuma M."/>
        </authorList>
    </citation>
    <scope>NUCLEOTIDE SEQUENCE [LARGE SCALE GENOMIC DNA]</scope>
    <source>
        <strain evidence="4">IC-007</strain>
    </source>
</reference>
<accession>A0A510DV10</accession>
<evidence type="ECO:0000313" key="1">
    <source>
        <dbReference type="EMBL" id="BBG24004.1"/>
    </source>
</evidence>
<evidence type="ECO:0000313" key="4">
    <source>
        <dbReference type="Proteomes" id="UP000325030"/>
    </source>
</evidence>
<dbReference type="InterPro" id="IPR054264">
    <property type="entry name" value="PBP2"/>
</dbReference>
<protein>
    <submittedName>
        <fullName evidence="2">Uncharacterized protein</fullName>
    </submittedName>
</protein>
<evidence type="ECO:0000313" key="3">
    <source>
        <dbReference type="Proteomes" id="UP000322983"/>
    </source>
</evidence>
<dbReference type="AlphaFoldDB" id="A0A510E2P3"/>
<name>A0A510E2P3_9CREN</name>
<dbReference type="Pfam" id="PF22511">
    <property type="entry name" value="PBP2"/>
    <property type="match status" value="1"/>
</dbReference>
<dbReference type="EMBL" id="AP018930">
    <property type="protein sequence ID" value="BBG26759.1"/>
    <property type="molecule type" value="Genomic_DNA"/>
</dbReference>
<sequence length="66" mass="7576">MLTEKEIEVAKKYFSTYISVGEIIAVKELRTQGIRNPEEVISKLIQEGFIEKGEGCYNLVRNRGKK</sequence>
<dbReference type="EMBL" id="AP018929">
    <property type="protein sequence ID" value="BBG24004.1"/>
    <property type="molecule type" value="Genomic_DNA"/>
</dbReference>
<dbReference type="GeneID" id="41717623"/>
<evidence type="ECO:0000313" key="2">
    <source>
        <dbReference type="EMBL" id="BBG26759.1"/>
    </source>
</evidence>
<organism evidence="2 4">
    <name type="scientific">Sulfuracidifex tepidarius</name>
    <dbReference type="NCBI Taxonomy" id="1294262"/>
    <lineage>
        <taxon>Archaea</taxon>
        <taxon>Thermoproteota</taxon>
        <taxon>Thermoprotei</taxon>
        <taxon>Sulfolobales</taxon>
        <taxon>Sulfolobaceae</taxon>
        <taxon>Sulfuracidifex</taxon>
    </lineage>
</organism>
<dbReference type="OrthoDB" id="35904at2157"/>
<dbReference type="Proteomes" id="UP000325030">
    <property type="component" value="Chromosome"/>
</dbReference>